<name>A0A1L0BEV7_9ASCO</name>
<dbReference type="GO" id="GO:0005737">
    <property type="term" value="C:cytoplasm"/>
    <property type="evidence" value="ECO:0007669"/>
    <property type="project" value="TreeGrafter"/>
</dbReference>
<sequence length="344" mass="37615">MTYRILACGSNGNYQLGTGDNVDYDTLTPIPIAISCRPVQFAFGGNHTLLRLEDGRVYACGDNTYGQCGISKVSLVTEFTLVPGKWAQIAAGWEFSVLVSDSGTIYTCGHGPKGELGLGAETTTAETLTEVPLPTGFEFGVVKDIRAAIGHVLVQYSNNKYIGWGTCRKGQLGPQEFEMTSRGKKPLSLYWIPRVLDVHGLLFCLGRDRSVFTGEKGITIIGKNSQFIPCTPFKVEAMWSSVHYSQNVNGNIYLVSLGNNLHGQLFQFQIPGEMADFEVGSEHGILLLKDNSVYAWGWGEHGNCGNKQTDSVTFDYLNPIYNGANPVELMACGLATTWIVERIE</sequence>
<dbReference type="AlphaFoldDB" id="A0A1L0BEV7"/>
<dbReference type="PANTHER" id="PTHR45982">
    <property type="entry name" value="REGULATOR OF CHROMOSOME CONDENSATION"/>
    <property type="match status" value="1"/>
</dbReference>
<evidence type="ECO:0000313" key="3">
    <source>
        <dbReference type="Proteomes" id="UP000182259"/>
    </source>
</evidence>
<dbReference type="Proteomes" id="UP000182259">
    <property type="component" value="Chromosome I"/>
</dbReference>
<accession>A0A1L0BEV7</accession>
<evidence type="ECO:0000313" key="2">
    <source>
        <dbReference type="EMBL" id="SGZ48799.1"/>
    </source>
</evidence>
<gene>
    <name evidence="2" type="ORF">SAMEA4029009_CIC11G00000002848</name>
</gene>
<dbReference type="InterPro" id="IPR009091">
    <property type="entry name" value="RCC1/BLIP-II"/>
</dbReference>
<organism evidence="2 3">
    <name type="scientific">Sungouiella intermedia</name>
    <dbReference type="NCBI Taxonomy" id="45354"/>
    <lineage>
        <taxon>Eukaryota</taxon>
        <taxon>Fungi</taxon>
        <taxon>Dikarya</taxon>
        <taxon>Ascomycota</taxon>
        <taxon>Saccharomycotina</taxon>
        <taxon>Pichiomycetes</taxon>
        <taxon>Metschnikowiaceae</taxon>
        <taxon>Sungouiella</taxon>
    </lineage>
</organism>
<dbReference type="EMBL" id="LT635764">
    <property type="protein sequence ID" value="SGZ48799.1"/>
    <property type="molecule type" value="Genomic_DNA"/>
</dbReference>
<dbReference type="Gene3D" id="2.130.10.30">
    <property type="entry name" value="Regulator of chromosome condensation 1/beta-lactamase-inhibitor protein II"/>
    <property type="match status" value="2"/>
</dbReference>
<dbReference type="PROSITE" id="PS50012">
    <property type="entry name" value="RCC1_3"/>
    <property type="match status" value="1"/>
</dbReference>
<evidence type="ECO:0000256" key="1">
    <source>
        <dbReference type="PROSITE-ProRule" id="PRU00235"/>
    </source>
</evidence>
<dbReference type="InterPro" id="IPR000408">
    <property type="entry name" value="Reg_chr_condens"/>
</dbReference>
<dbReference type="InterPro" id="IPR051553">
    <property type="entry name" value="Ran_GTPase-activating"/>
</dbReference>
<dbReference type="SUPFAM" id="SSF50985">
    <property type="entry name" value="RCC1/BLIP-II"/>
    <property type="match status" value="1"/>
</dbReference>
<dbReference type="GO" id="GO:0005085">
    <property type="term" value="F:guanyl-nucleotide exchange factor activity"/>
    <property type="evidence" value="ECO:0007669"/>
    <property type="project" value="TreeGrafter"/>
</dbReference>
<dbReference type="PANTHER" id="PTHR45982:SF1">
    <property type="entry name" value="REGULATOR OF CHROMOSOME CONDENSATION"/>
    <property type="match status" value="1"/>
</dbReference>
<dbReference type="Pfam" id="PF13540">
    <property type="entry name" value="RCC1_2"/>
    <property type="match status" value="3"/>
</dbReference>
<feature type="repeat" description="RCC1" evidence="1">
    <location>
        <begin position="3"/>
        <end position="54"/>
    </location>
</feature>
<dbReference type="PRINTS" id="PR00633">
    <property type="entry name" value="RCCNDNSATION"/>
</dbReference>
<reference evidence="3" key="1">
    <citation type="submission" date="2016-10" db="EMBL/GenBank/DDBJ databases">
        <authorList>
            <person name="Geijer C."/>
            <person name="Jareborg N."/>
            <person name="Dainat J."/>
        </authorList>
    </citation>
    <scope>NUCLEOTIDE SEQUENCE [LARGE SCALE GENOMIC DNA]</scope>
    <source>
        <strain evidence="3">PYCC 4715</strain>
    </source>
</reference>
<protein>
    <submittedName>
        <fullName evidence="2">CIC11C00000002848</fullName>
    </submittedName>
</protein>
<proteinExistence type="predicted"/>